<dbReference type="InterPro" id="IPR037519">
    <property type="entry name" value="LITAF_fam"/>
</dbReference>
<evidence type="ECO:0000313" key="11">
    <source>
        <dbReference type="EMBL" id="CAH2222793.1"/>
    </source>
</evidence>
<keyword evidence="7 9" id="KW-0472">Membrane</keyword>
<accession>A0A8S4QZS0</accession>
<dbReference type="PROSITE" id="PS51837">
    <property type="entry name" value="LITAF"/>
    <property type="match status" value="1"/>
</dbReference>
<evidence type="ECO:0000313" key="12">
    <source>
        <dbReference type="Proteomes" id="UP000838756"/>
    </source>
</evidence>
<evidence type="ECO:0000256" key="4">
    <source>
        <dbReference type="ARBA" id="ARBA00005975"/>
    </source>
</evidence>
<evidence type="ECO:0000256" key="3">
    <source>
        <dbReference type="ARBA" id="ARBA00004630"/>
    </source>
</evidence>
<dbReference type="OrthoDB" id="4713066at2759"/>
<dbReference type="PANTHER" id="PTHR23292">
    <property type="entry name" value="LIPOPOLYSACCHARIDE-INDUCED TUMOR NECROSIS FACTOR-ALPHA FACTOR"/>
    <property type="match status" value="1"/>
</dbReference>
<evidence type="ECO:0000256" key="5">
    <source>
        <dbReference type="ARBA" id="ARBA00022723"/>
    </source>
</evidence>
<evidence type="ECO:0000256" key="1">
    <source>
        <dbReference type="ARBA" id="ARBA00004414"/>
    </source>
</evidence>
<keyword evidence="12" id="KW-1185">Reference proteome</keyword>
<sequence length="204" mass="22585">ETIFYDPFEDRRINVVQSSQATSPGSRTDGTSSVSSPSTQAGSSSFNATTPSHSVPPYMTKESNIYSSSQAIDDRFPSTTPVQEFPEPPPAYTEIDRPPVQPPPPRTEVIVPETPNTTGLASPDRKLLLCQFCDQRVYTLAIKENGALTHVLAGFFIIAFAPLTLVVYCTDYFKYRNHYCPNCNRLVGYEVPIVCQDMVYSKAD</sequence>
<feature type="domain" description="LITAF" evidence="10">
    <location>
        <begin position="107"/>
        <end position="192"/>
    </location>
</feature>
<reference evidence="11" key="1">
    <citation type="submission" date="2022-03" db="EMBL/GenBank/DDBJ databases">
        <authorList>
            <person name="Lindestad O."/>
        </authorList>
    </citation>
    <scope>NUCLEOTIDE SEQUENCE</scope>
</reference>
<comment type="caution">
    <text evidence="11">The sequence shown here is derived from an EMBL/GenBank/DDBJ whole genome shotgun (WGS) entry which is preliminary data.</text>
</comment>
<gene>
    <name evidence="11" type="primary">jg24550</name>
    <name evidence="11" type="ORF">PAEG_LOCUS6777</name>
</gene>
<feature type="compositionally biased region" description="Polar residues" evidence="8">
    <location>
        <begin position="15"/>
        <end position="53"/>
    </location>
</feature>
<evidence type="ECO:0000256" key="6">
    <source>
        <dbReference type="ARBA" id="ARBA00022833"/>
    </source>
</evidence>
<feature type="non-terminal residue" evidence="11">
    <location>
        <position position="1"/>
    </location>
</feature>
<comment type="similarity">
    <text evidence="4">Belongs to the CDIP1/LITAF family.</text>
</comment>
<feature type="transmembrane region" description="Helical" evidence="9">
    <location>
        <begin position="147"/>
        <end position="169"/>
    </location>
</feature>
<dbReference type="EMBL" id="CAKXAJ010020500">
    <property type="protein sequence ID" value="CAH2222793.1"/>
    <property type="molecule type" value="Genomic_DNA"/>
</dbReference>
<keyword evidence="6" id="KW-0862">Zinc</keyword>
<evidence type="ECO:0000256" key="7">
    <source>
        <dbReference type="ARBA" id="ARBA00023136"/>
    </source>
</evidence>
<dbReference type="Pfam" id="PF10601">
    <property type="entry name" value="zf-LITAF-like"/>
    <property type="match status" value="1"/>
</dbReference>
<dbReference type="GO" id="GO:0031902">
    <property type="term" value="C:late endosome membrane"/>
    <property type="evidence" value="ECO:0007669"/>
    <property type="project" value="UniProtKB-SubCell"/>
</dbReference>
<keyword evidence="9" id="KW-0812">Transmembrane</keyword>
<evidence type="ECO:0000256" key="8">
    <source>
        <dbReference type="SAM" id="MobiDB-lite"/>
    </source>
</evidence>
<feature type="compositionally biased region" description="Polar residues" evidence="8">
    <location>
        <begin position="61"/>
        <end position="82"/>
    </location>
</feature>
<name>A0A8S4QZS0_9NEOP</name>
<evidence type="ECO:0000256" key="2">
    <source>
        <dbReference type="ARBA" id="ARBA00004481"/>
    </source>
</evidence>
<proteinExistence type="inferred from homology"/>
<organism evidence="11 12">
    <name type="scientific">Pararge aegeria aegeria</name>
    <dbReference type="NCBI Taxonomy" id="348720"/>
    <lineage>
        <taxon>Eukaryota</taxon>
        <taxon>Metazoa</taxon>
        <taxon>Ecdysozoa</taxon>
        <taxon>Arthropoda</taxon>
        <taxon>Hexapoda</taxon>
        <taxon>Insecta</taxon>
        <taxon>Pterygota</taxon>
        <taxon>Neoptera</taxon>
        <taxon>Endopterygota</taxon>
        <taxon>Lepidoptera</taxon>
        <taxon>Glossata</taxon>
        <taxon>Ditrysia</taxon>
        <taxon>Papilionoidea</taxon>
        <taxon>Nymphalidae</taxon>
        <taxon>Satyrinae</taxon>
        <taxon>Satyrini</taxon>
        <taxon>Parargina</taxon>
        <taxon>Pararge</taxon>
    </lineage>
</organism>
<dbReference type="GO" id="GO:0005765">
    <property type="term" value="C:lysosomal membrane"/>
    <property type="evidence" value="ECO:0007669"/>
    <property type="project" value="UniProtKB-SubCell"/>
</dbReference>
<dbReference type="SMART" id="SM00714">
    <property type="entry name" value="LITAF"/>
    <property type="match status" value="1"/>
</dbReference>
<keyword evidence="9" id="KW-1133">Transmembrane helix</keyword>
<evidence type="ECO:0000256" key="9">
    <source>
        <dbReference type="SAM" id="Phobius"/>
    </source>
</evidence>
<dbReference type="Proteomes" id="UP000838756">
    <property type="component" value="Unassembled WGS sequence"/>
</dbReference>
<comment type="subcellular location">
    <subcellularLocation>
        <location evidence="2">Endosome membrane</location>
        <topology evidence="2">Peripheral membrane protein</topology>
    </subcellularLocation>
    <subcellularLocation>
        <location evidence="1">Late endosome membrane</location>
    </subcellularLocation>
    <subcellularLocation>
        <location evidence="3">Lysosome membrane</location>
        <topology evidence="3">Peripheral membrane protein</topology>
        <orientation evidence="3">Cytoplasmic side</orientation>
    </subcellularLocation>
</comment>
<feature type="region of interest" description="Disordered" evidence="8">
    <location>
        <begin position="15"/>
        <end position="96"/>
    </location>
</feature>
<keyword evidence="5" id="KW-0479">Metal-binding</keyword>
<dbReference type="GO" id="GO:0008270">
    <property type="term" value="F:zinc ion binding"/>
    <property type="evidence" value="ECO:0007669"/>
    <property type="project" value="TreeGrafter"/>
</dbReference>
<evidence type="ECO:0000259" key="10">
    <source>
        <dbReference type="PROSITE" id="PS51837"/>
    </source>
</evidence>
<dbReference type="AlphaFoldDB" id="A0A8S4QZS0"/>
<dbReference type="PANTHER" id="PTHR23292:SF6">
    <property type="entry name" value="FI16602P1-RELATED"/>
    <property type="match status" value="1"/>
</dbReference>
<protein>
    <submittedName>
        <fullName evidence="11">Jg24550 protein</fullName>
    </submittedName>
</protein>
<dbReference type="InterPro" id="IPR006629">
    <property type="entry name" value="LITAF"/>
</dbReference>